<gene>
    <name evidence="3" type="ORF">J2Z53_001364</name>
</gene>
<organism evidence="3 4">
    <name type="scientific">Clostridium moniliforme</name>
    <dbReference type="NCBI Taxonomy" id="39489"/>
    <lineage>
        <taxon>Bacteria</taxon>
        <taxon>Bacillati</taxon>
        <taxon>Bacillota</taxon>
        <taxon>Clostridia</taxon>
        <taxon>Eubacteriales</taxon>
        <taxon>Clostridiaceae</taxon>
        <taxon>Clostridium</taxon>
    </lineage>
</organism>
<comment type="caution">
    <text evidence="3">The sequence shown here is derived from an EMBL/GenBank/DDBJ whole genome shotgun (WGS) entry which is preliminary data.</text>
</comment>
<keyword evidence="1" id="KW-0175">Coiled coil</keyword>
<evidence type="ECO:0000256" key="1">
    <source>
        <dbReference type="SAM" id="Coils"/>
    </source>
</evidence>
<evidence type="ECO:0000313" key="4">
    <source>
        <dbReference type="Proteomes" id="UP000783390"/>
    </source>
</evidence>
<dbReference type="RefSeq" id="WP_209796678.1">
    <property type="nucleotide sequence ID" value="NZ_JAGGJZ010000003.1"/>
</dbReference>
<reference evidence="3 4" key="1">
    <citation type="submission" date="2021-03" db="EMBL/GenBank/DDBJ databases">
        <title>Genomic Encyclopedia of Type Strains, Phase IV (KMG-IV): sequencing the most valuable type-strain genomes for metagenomic binning, comparative biology and taxonomic classification.</title>
        <authorList>
            <person name="Goeker M."/>
        </authorList>
    </citation>
    <scope>NUCLEOTIDE SEQUENCE [LARGE SCALE GENOMIC DNA]</scope>
    <source>
        <strain evidence="3 4">DSM 3984</strain>
    </source>
</reference>
<dbReference type="SUPFAM" id="SSF47413">
    <property type="entry name" value="lambda repressor-like DNA-binding domains"/>
    <property type="match status" value="1"/>
</dbReference>
<dbReference type="Pfam" id="PF01381">
    <property type="entry name" value="HTH_3"/>
    <property type="match status" value="1"/>
</dbReference>
<dbReference type="InterPro" id="IPR010982">
    <property type="entry name" value="Lambda_DNA-bd_dom_sf"/>
</dbReference>
<dbReference type="EMBL" id="JAGGJZ010000003">
    <property type="protein sequence ID" value="MBP1889781.1"/>
    <property type="molecule type" value="Genomic_DNA"/>
</dbReference>
<evidence type="ECO:0000313" key="3">
    <source>
        <dbReference type="EMBL" id="MBP1889781.1"/>
    </source>
</evidence>
<proteinExistence type="predicted"/>
<dbReference type="CDD" id="cd00093">
    <property type="entry name" value="HTH_XRE"/>
    <property type="match status" value="1"/>
</dbReference>
<accession>A0ABS4F0K3</accession>
<dbReference type="InterPro" id="IPR001387">
    <property type="entry name" value="Cro/C1-type_HTH"/>
</dbReference>
<dbReference type="Proteomes" id="UP000783390">
    <property type="component" value="Unassembled WGS sequence"/>
</dbReference>
<sequence>MIGLEFVCKNMGIRYIDLAEQLGIGKQSITNWIMGRRNIPDKHLEKLSEILKVAPEWLQKELTEDNKVQLFLIIKNYQYNEDLNENSKIHKMKEIKNMIISNLEVYFNKWYKENNLSTMEVSLIFFQMLSKILDKEKLGVEVIQKILKSMELAYEDENFKDNIPEEDINFIQAIKIFIEKEDIKDKNNLILEELIKENSFLKEKEIKLLKKFNLFNLNINEQIEKLKKINKEYDNKEILKLINKLKILLDLL</sequence>
<keyword evidence="4" id="KW-1185">Reference proteome</keyword>
<dbReference type="Gene3D" id="1.10.260.40">
    <property type="entry name" value="lambda repressor-like DNA-binding domains"/>
    <property type="match status" value="1"/>
</dbReference>
<feature type="coiled-coil region" evidence="1">
    <location>
        <begin position="191"/>
        <end position="239"/>
    </location>
</feature>
<feature type="domain" description="HTH cro/C1-type" evidence="2">
    <location>
        <begin position="17"/>
        <end position="58"/>
    </location>
</feature>
<dbReference type="PROSITE" id="PS50943">
    <property type="entry name" value="HTH_CROC1"/>
    <property type="match status" value="1"/>
</dbReference>
<protein>
    <submittedName>
        <fullName evidence="3">Transcriptional regulator with XRE-family HTH domain</fullName>
    </submittedName>
</protein>
<dbReference type="SMART" id="SM00530">
    <property type="entry name" value="HTH_XRE"/>
    <property type="match status" value="1"/>
</dbReference>
<evidence type="ECO:0000259" key="2">
    <source>
        <dbReference type="PROSITE" id="PS50943"/>
    </source>
</evidence>
<name>A0ABS4F0K3_9CLOT</name>